<evidence type="ECO:0000256" key="2">
    <source>
        <dbReference type="ARBA" id="ARBA00004214"/>
    </source>
</evidence>
<dbReference type="PANTHER" id="PTHR15726:SF7">
    <property type="entry name" value="NUCLEAR FALLOUT, ISOFORM J"/>
    <property type="match status" value="1"/>
</dbReference>
<dbReference type="Gene3D" id="1.20.5.2440">
    <property type="match status" value="1"/>
</dbReference>
<evidence type="ECO:0000313" key="19">
    <source>
        <dbReference type="Proteomes" id="UP001107558"/>
    </source>
</evidence>
<dbReference type="InterPro" id="IPR036428">
    <property type="entry name" value="PCD_sf"/>
</dbReference>
<evidence type="ECO:0000256" key="6">
    <source>
        <dbReference type="ARBA" id="ARBA00006472"/>
    </source>
</evidence>
<dbReference type="AlphaFoldDB" id="A0A9J6BIH0"/>
<evidence type="ECO:0000256" key="9">
    <source>
        <dbReference type="ARBA" id="ARBA00022525"/>
    </source>
</evidence>
<reference evidence="18" key="1">
    <citation type="submission" date="2021-03" db="EMBL/GenBank/DDBJ databases">
        <title>Chromosome level genome of the anhydrobiotic midge Polypedilum vanderplanki.</title>
        <authorList>
            <person name="Yoshida Y."/>
            <person name="Kikawada T."/>
            <person name="Gusev O."/>
        </authorList>
    </citation>
    <scope>NUCLEOTIDE SEQUENCE</scope>
    <source>
        <strain evidence="18">NIAS01</strain>
        <tissue evidence="18">Whole body or cell culture</tissue>
    </source>
</reference>
<dbReference type="SUPFAM" id="SSF55248">
    <property type="entry name" value="PCD-like"/>
    <property type="match status" value="1"/>
</dbReference>
<dbReference type="EMBL" id="JADBJN010000004">
    <property type="protein sequence ID" value="KAG5669697.1"/>
    <property type="molecule type" value="Genomic_DNA"/>
</dbReference>
<dbReference type="GO" id="GO:0008124">
    <property type="term" value="F:4-alpha-hydroxytetrahydrobiopterin dehydratase activity"/>
    <property type="evidence" value="ECO:0007669"/>
    <property type="project" value="UniProtKB-EC"/>
</dbReference>
<proteinExistence type="inferred from homology"/>
<dbReference type="InterPro" id="IPR010711">
    <property type="entry name" value="PLA2G12"/>
</dbReference>
<name>A0A9J6BIH0_POLVA</name>
<feature type="region of interest" description="Disordered" evidence="15">
    <location>
        <begin position="372"/>
        <end position="425"/>
    </location>
</feature>
<feature type="coiled-coil region" evidence="14">
    <location>
        <begin position="797"/>
        <end position="827"/>
    </location>
</feature>
<evidence type="ECO:0000256" key="3">
    <source>
        <dbReference type="ARBA" id="ARBA00004613"/>
    </source>
</evidence>
<dbReference type="PROSITE" id="PS51511">
    <property type="entry name" value="FIP_RBD"/>
    <property type="match status" value="1"/>
</dbReference>
<comment type="subcellular location">
    <subcellularLocation>
        <location evidence="4">Cleavage furrow</location>
    </subcellularLocation>
    <subcellularLocation>
        <location evidence="2">Midbody</location>
    </subcellularLocation>
    <subcellularLocation>
        <location evidence="5">Recycling endosome membrane</location>
        <topology evidence="5">Peripheral membrane protein</topology>
    </subcellularLocation>
    <subcellularLocation>
        <location evidence="3">Secreted</location>
    </subcellularLocation>
</comment>
<dbReference type="InterPro" id="IPR001533">
    <property type="entry name" value="Pterin_deHydtase"/>
</dbReference>
<dbReference type="OrthoDB" id="418358at2759"/>
<comment type="catalytic activity">
    <reaction evidence="1">
        <text>(4aS,6R)-4a-hydroxy-L-erythro-5,6,7,8-tetrahydrobiopterin = (6R)-L-erythro-6,7-dihydrobiopterin + H2O</text>
        <dbReference type="Rhea" id="RHEA:11920"/>
        <dbReference type="ChEBI" id="CHEBI:15377"/>
        <dbReference type="ChEBI" id="CHEBI:15642"/>
        <dbReference type="ChEBI" id="CHEBI:43120"/>
        <dbReference type="EC" id="4.2.1.96"/>
    </reaction>
</comment>
<feature type="coiled-coil region" evidence="14">
    <location>
        <begin position="736"/>
        <end position="770"/>
    </location>
</feature>
<dbReference type="GO" id="GO:0032465">
    <property type="term" value="P:regulation of cytokinesis"/>
    <property type="evidence" value="ECO:0007669"/>
    <property type="project" value="TreeGrafter"/>
</dbReference>
<accession>A0A9J6BIH0</accession>
<dbReference type="GO" id="GO:0006644">
    <property type="term" value="P:phospholipid metabolic process"/>
    <property type="evidence" value="ECO:0007669"/>
    <property type="project" value="InterPro"/>
</dbReference>
<feature type="transmembrane region" description="Helical" evidence="16">
    <location>
        <begin position="178"/>
        <end position="198"/>
    </location>
</feature>
<evidence type="ECO:0000256" key="14">
    <source>
        <dbReference type="SAM" id="Coils"/>
    </source>
</evidence>
<keyword evidence="12 16" id="KW-0472">Membrane</keyword>
<dbReference type="InterPro" id="IPR036444">
    <property type="entry name" value="PLipase_A2_dom_sf"/>
</dbReference>
<evidence type="ECO:0000259" key="17">
    <source>
        <dbReference type="PROSITE" id="PS51511"/>
    </source>
</evidence>
<keyword evidence="10" id="KW-0967">Endosome</keyword>
<evidence type="ECO:0000256" key="8">
    <source>
        <dbReference type="ARBA" id="ARBA00022448"/>
    </source>
</evidence>
<keyword evidence="13" id="KW-0456">Lyase</keyword>
<dbReference type="InterPro" id="IPR051977">
    <property type="entry name" value="Rab11-interacting_regulator"/>
</dbReference>
<evidence type="ECO:0000256" key="11">
    <source>
        <dbReference type="ARBA" id="ARBA00023054"/>
    </source>
</evidence>
<keyword evidence="8" id="KW-0813">Transport</keyword>
<dbReference type="CDD" id="cd00914">
    <property type="entry name" value="PCD_DCoH_subfamily_b"/>
    <property type="match status" value="1"/>
</dbReference>
<keyword evidence="9" id="KW-0964">Secreted</keyword>
<dbReference type="HAMAP" id="MF_00434">
    <property type="entry name" value="Pterin_4_alpha"/>
    <property type="match status" value="1"/>
</dbReference>
<dbReference type="Gene3D" id="1.20.90.10">
    <property type="entry name" value="Phospholipase A2 domain"/>
    <property type="match status" value="1"/>
</dbReference>
<dbReference type="InterPro" id="IPR019018">
    <property type="entry name" value="Rab-bd_FIP-RBD"/>
</dbReference>
<keyword evidence="16" id="KW-0812">Transmembrane</keyword>
<organism evidence="18 19">
    <name type="scientific">Polypedilum vanderplanki</name>
    <name type="common">Sleeping chironomid midge</name>
    <dbReference type="NCBI Taxonomy" id="319348"/>
    <lineage>
        <taxon>Eukaryota</taxon>
        <taxon>Metazoa</taxon>
        <taxon>Ecdysozoa</taxon>
        <taxon>Arthropoda</taxon>
        <taxon>Hexapoda</taxon>
        <taxon>Insecta</taxon>
        <taxon>Pterygota</taxon>
        <taxon>Neoptera</taxon>
        <taxon>Endopterygota</taxon>
        <taxon>Diptera</taxon>
        <taxon>Nematocera</taxon>
        <taxon>Chironomoidea</taxon>
        <taxon>Chironomidae</taxon>
        <taxon>Chironominae</taxon>
        <taxon>Polypedilum</taxon>
        <taxon>Polypedilum</taxon>
    </lineage>
</organism>
<keyword evidence="11 14" id="KW-0175">Coiled coil</keyword>
<sequence length="853" mass="97966">MQSVFKVFKPVAFLHLKSCISHQSWFINNHVKTTLFLKPDFTLQRQFSKKTKMAKLTEQERAELLEPLLKTGWSMVKGRDAIYKEFMFKNFNEAFGFMSRVALLADKMDHHPEWFNVYNKVQVTMSTHDCGGLSTRDIKVATFMNDITNVTIFFRGPIEVIILIHNFLLRMRIPYMKILVYILTFAGYCYSGYGSGMLKSLRDAVLSAEFIFGDFFKNFITLSKKFQSVHEIFDTAVEENCVFKCPGNPDIRPKPNKLHVPSSDSCGSLGLKINTDYLPAPEMAKCCDAHDICYETCISGKELCDLDFKRCLYKYCDSFEKSAAGELLIKGCKAAAKTLFTGTMVLGCKSYLDAQARACYCPNSRFYQPQMTPPSETLKINTSTPNGKQQKPKFVYSVNEPSVEDSPEESSITPPDLSKSSQCSSLSDGESFECFGESEHMTTNIDNNTDTVVDRGVDIEQAPQIHNDIERNSIARHSWARTSLRGLRGSMKRPLPMSSNALANHLYRSSSFNSSGRSSNCDTTEDMYSDISLEDVQDLNHKLELLQRQVTTLTDTQMNSEDKHSRAKTEYAVLQAKYTILEDQLRETELRYEERLMEEQKRYRELLSRTEREIDLKSENYQMRIRNLESEQAALREENNRLRSQCDKQHAENLETARYNLSIAQENLAEARIHEKRLLTEKNQSEQLIIELHREIERIRNETQNVMSSMRKSNFQNISASSLSLESNVSEPTFKVEELQCEIEKLKLENKQLRETNEELQAMLLNKNIEEGRSLLNGGTSMANLADELKEMGQSQDEALLNSLNQLQEAYHEKEDENRRLKRYIDTILLNIVETYPQLLEIKTVDRSSSSNC</sequence>
<dbReference type="Pfam" id="PF25450">
    <property type="entry name" value="Rab11-FIP3"/>
    <property type="match status" value="1"/>
</dbReference>
<feature type="domain" description="FIP-RBD" evidence="17">
    <location>
        <begin position="781"/>
        <end position="843"/>
    </location>
</feature>
<dbReference type="NCBIfam" id="NF002018">
    <property type="entry name" value="PRK00823.1-3"/>
    <property type="match status" value="1"/>
</dbReference>
<dbReference type="InterPro" id="IPR057316">
    <property type="entry name" value="Rab11-FIP3/4_dom"/>
</dbReference>
<dbReference type="GO" id="GO:0032154">
    <property type="term" value="C:cleavage furrow"/>
    <property type="evidence" value="ECO:0007669"/>
    <property type="project" value="UniProtKB-SubCell"/>
</dbReference>
<dbReference type="PANTHER" id="PTHR15726">
    <property type="entry name" value="RAB11-FAMILY INTERACTING PROTEIN"/>
    <property type="match status" value="1"/>
</dbReference>
<protein>
    <recommendedName>
        <fullName evidence="7">4a-hydroxytetrahydrobiopterin dehydratase</fullName>
        <ecNumber evidence="7">4.2.1.96</ecNumber>
    </recommendedName>
</protein>
<evidence type="ECO:0000256" key="4">
    <source>
        <dbReference type="ARBA" id="ARBA00004626"/>
    </source>
</evidence>
<dbReference type="GO" id="GO:0004623">
    <property type="term" value="F:phospholipase A2 activity"/>
    <property type="evidence" value="ECO:0007669"/>
    <property type="project" value="InterPro"/>
</dbReference>
<feature type="compositionally biased region" description="Polar residues" evidence="15">
    <location>
        <begin position="372"/>
        <end position="389"/>
    </location>
</feature>
<dbReference type="SUPFAM" id="SSF144270">
    <property type="entry name" value="Eferin C-derminal domain-like"/>
    <property type="match status" value="1"/>
</dbReference>
<dbReference type="Pfam" id="PF01329">
    <property type="entry name" value="Pterin_4a"/>
    <property type="match status" value="1"/>
</dbReference>
<gene>
    <name evidence="18" type="ORF">PVAND_017580</name>
</gene>
<evidence type="ECO:0000256" key="1">
    <source>
        <dbReference type="ARBA" id="ARBA00001554"/>
    </source>
</evidence>
<evidence type="ECO:0000256" key="5">
    <source>
        <dbReference type="ARBA" id="ARBA00004654"/>
    </source>
</evidence>
<keyword evidence="19" id="KW-1185">Reference proteome</keyword>
<dbReference type="InterPro" id="IPR033113">
    <property type="entry name" value="PLA2_histidine"/>
</dbReference>
<dbReference type="PROSITE" id="PS00118">
    <property type="entry name" value="PA2_HIS"/>
    <property type="match status" value="1"/>
</dbReference>
<comment type="similarity">
    <text evidence="6">Belongs to the pterin-4-alpha-carbinolamine dehydratase family.</text>
</comment>
<dbReference type="InterPro" id="IPR037245">
    <property type="entry name" value="FIP-RBD_C_sf"/>
</dbReference>
<dbReference type="Pfam" id="PF09457">
    <property type="entry name" value="RBD-FIP"/>
    <property type="match status" value="1"/>
</dbReference>
<dbReference type="GO" id="GO:0016042">
    <property type="term" value="P:lipid catabolic process"/>
    <property type="evidence" value="ECO:0007669"/>
    <property type="project" value="InterPro"/>
</dbReference>
<dbReference type="GO" id="GO:0006729">
    <property type="term" value="P:tetrahydrobiopterin biosynthetic process"/>
    <property type="evidence" value="ECO:0007669"/>
    <property type="project" value="InterPro"/>
</dbReference>
<evidence type="ECO:0000256" key="16">
    <source>
        <dbReference type="SAM" id="Phobius"/>
    </source>
</evidence>
<dbReference type="Proteomes" id="UP001107558">
    <property type="component" value="Chromosome 4"/>
</dbReference>
<dbReference type="EC" id="4.2.1.96" evidence="7"/>
<dbReference type="Gene3D" id="3.30.1360.20">
    <property type="entry name" value="Transcriptional coactivator/pterin dehydratase"/>
    <property type="match status" value="1"/>
</dbReference>
<evidence type="ECO:0000256" key="13">
    <source>
        <dbReference type="ARBA" id="ARBA00023239"/>
    </source>
</evidence>
<evidence type="ECO:0000313" key="18">
    <source>
        <dbReference type="EMBL" id="KAG5669697.1"/>
    </source>
</evidence>
<evidence type="ECO:0000256" key="12">
    <source>
        <dbReference type="ARBA" id="ARBA00023136"/>
    </source>
</evidence>
<dbReference type="GO" id="GO:0005576">
    <property type="term" value="C:extracellular region"/>
    <property type="evidence" value="ECO:0007669"/>
    <property type="project" value="UniProtKB-SubCell"/>
</dbReference>
<dbReference type="GO" id="GO:0055038">
    <property type="term" value="C:recycling endosome membrane"/>
    <property type="evidence" value="ECO:0007669"/>
    <property type="project" value="UniProtKB-SubCell"/>
</dbReference>
<dbReference type="GO" id="GO:0030139">
    <property type="term" value="C:endocytic vesicle"/>
    <property type="evidence" value="ECO:0007669"/>
    <property type="project" value="TreeGrafter"/>
</dbReference>
<evidence type="ECO:0000256" key="7">
    <source>
        <dbReference type="ARBA" id="ARBA00013252"/>
    </source>
</evidence>
<dbReference type="GO" id="GO:0032456">
    <property type="term" value="P:endocytic recycling"/>
    <property type="evidence" value="ECO:0007669"/>
    <property type="project" value="TreeGrafter"/>
</dbReference>
<dbReference type="SUPFAM" id="SSF48619">
    <property type="entry name" value="Phospholipase A2, PLA2"/>
    <property type="match status" value="1"/>
</dbReference>
<dbReference type="GO" id="GO:0030496">
    <property type="term" value="C:midbody"/>
    <property type="evidence" value="ECO:0007669"/>
    <property type="project" value="UniProtKB-SubCell"/>
</dbReference>
<dbReference type="GO" id="GO:0050482">
    <property type="term" value="P:arachidonate secretion"/>
    <property type="evidence" value="ECO:0007669"/>
    <property type="project" value="InterPro"/>
</dbReference>
<feature type="coiled-coil region" evidence="14">
    <location>
        <begin position="536"/>
        <end position="652"/>
    </location>
</feature>
<dbReference type="Pfam" id="PF06951">
    <property type="entry name" value="PLA2G12"/>
    <property type="match status" value="1"/>
</dbReference>
<dbReference type="GO" id="GO:0005509">
    <property type="term" value="F:calcium ion binding"/>
    <property type="evidence" value="ECO:0007669"/>
    <property type="project" value="InterPro"/>
</dbReference>
<keyword evidence="16" id="KW-1133">Transmembrane helix</keyword>
<evidence type="ECO:0000256" key="10">
    <source>
        <dbReference type="ARBA" id="ARBA00022753"/>
    </source>
</evidence>
<comment type="caution">
    <text evidence="18">The sequence shown here is derived from an EMBL/GenBank/DDBJ whole genome shotgun (WGS) entry which is preliminary data.</text>
</comment>
<evidence type="ECO:0000256" key="15">
    <source>
        <dbReference type="SAM" id="MobiDB-lite"/>
    </source>
</evidence>